<reference evidence="2 3" key="1">
    <citation type="submission" date="2015-11" db="EMBL/GenBank/DDBJ databases">
        <title>Genomic analysis of 38 Legionella species identifies large and diverse effector repertoires.</title>
        <authorList>
            <person name="Burstein D."/>
            <person name="Amaro F."/>
            <person name="Zusman T."/>
            <person name="Lifshitz Z."/>
            <person name="Cohen O."/>
            <person name="Gilbert J.A."/>
            <person name="Pupko T."/>
            <person name="Shuman H.A."/>
            <person name="Segal G."/>
        </authorList>
    </citation>
    <scope>NUCLEOTIDE SEQUENCE [LARGE SCALE GENOMIC DNA]</scope>
    <source>
        <strain evidence="2 3">ATCC 49655</strain>
    </source>
</reference>
<dbReference type="Proteomes" id="UP000054600">
    <property type="component" value="Unassembled WGS sequence"/>
</dbReference>
<name>A0A0W0YLB7_9GAMM</name>
<dbReference type="EMBL" id="LNYW01000066">
    <property type="protein sequence ID" value="KTD57705.1"/>
    <property type="molecule type" value="Genomic_DNA"/>
</dbReference>
<keyword evidence="3" id="KW-1185">Reference proteome</keyword>
<dbReference type="STRING" id="1122169.Lsha_2546"/>
<dbReference type="eggNOG" id="ENOG5031URZ">
    <property type="taxonomic scope" value="Bacteria"/>
</dbReference>
<dbReference type="RefSeq" id="WP_018576309.1">
    <property type="nucleotide sequence ID" value="NZ_KB892384.1"/>
</dbReference>
<comment type="caution">
    <text evidence="2">The sequence shown here is derived from an EMBL/GenBank/DDBJ whole genome shotgun (WGS) entry which is preliminary data.</text>
</comment>
<keyword evidence="1" id="KW-0732">Signal</keyword>
<evidence type="ECO:0008006" key="4">
    <source>
        <dbReference type="Google" id="ProtNLM"/>
    </source>
</evidence>
<dbReference type="AlphaFoldDB" id="A0A0W0YLB7"/>
<evidence type="ECO:0000313" key="3">
    <source>
        <dbReference type="Proteomes" id="UP000054600"/>
    </source>
</evidence>
<evidence type="ECO:0000313" key="2">
    <source>
        <dbReference type="EMBL" id="KTD57705.1"/>
    </source>
</evidence>
<gene>
    <name evidence="2" type="ORF">Lsha_2546</name>
</gene>
<protein>
    <recommendedName>
        <fullName evidence="4">Secreted protein</fullName>
    </recommendedName>
</protein>
<sequence length="79" mass="8595">MIQLIRFSALAFCIMFSAMSNAADIPDDDIGTSDLSQDTCISQATQNCIDNMCLTSEEIDCEDNCGKMAQDKCAQQADD</sequence>
<evidence type="ECO:0000256" key="1">
    <source>
        <dbReference type="SAM" id="SignalP"/>
    </source>
</evidence>
<dbReference type="PATRIC" id="fig|1122169.6.peg.2939"/>
<feature type="signal peptide" evidence="1">
    <location>
        <begin position="1"/>
        <end position="22"/>
    </location>
</feature>
<proteinExistence type="predicted"/>
<organism evidence="2 3">
    <name type="scientific">Legionella shakespearei DSM 23087</name>
    <dbReference type="NCBI Taxonomy" id="1122169"/>
    <lineage>
        <taxon>Bacteria</taxon>
        <taxon>Pseudomonadati</taxon>
        <taxon>Pseudomonadota</taxon>
        <taxon>Gammaproteobacteria</taxon>
        <taxon>Legionellales</taxon>
        <taxon>Legionellaceae</taxon>
        <taxon>Legionella</taxon>
    </lineage>
</organism>
<feature type="chain" id="PRO_5006917739" description="Secreted protein" evidence="1">
    <location>
        <begin position="23"/>
        <end position="79"/>
    </location>
</feature>
<accession>A0A0W0YLB7</accession>